<name>A0A913WRF4_EXADI</name>
<evidence type="ECO:0000313" key="5">
    <source>
        <dbReference type="EnsemblMetazoa" id="XP_020892989.1"/>
    </source>
</evidence>
<dbReference type="AlphaFoldDB" id="A0A913WRF4"/>
<dbReference type="OMA" id="PELMYPE"/>
<feature type="transmembrane region" description="Helical" evidence="2">
    <location>
        <begin position="355"/>
        <end position="379"/>
    </location>
</feature>
<dbReference type="KEGG" id="epa:110232199"/>
<dbReference type="GeneID" id="110232199"/>
<evidence type="ECO:0000259" key="4">
    <source>
        <dbReference type="SMART" id="SM00703"/>
    </source>
</evidence>
<dbReference type="PANTHER" id="PTHR11161:SF0">
    <property type="entry name" value="O-ACYLTRANSFERASE LIKE PROTEIN"/>
    <property type="match status" value="1"/>
</dbReference>
<feature type="transmembrane region" description="Helical" evidence="2">
    <location>
        <begin position="490"/>
        <end position="509"/>
    </location>
</feature>
<dbReference type="Pfam" id="PF20146">
    <property type="entry name" value="NRF"/>
    <property type="match status" value="1"/>
</dbReference>
<evidence type="ECO:0000313" key="6">
    <source>
        <dbReference type="Proteomes" id="UP000887567"/>
    </source>
</evidence>
<dbReference type="SMART" id="SM00703">
    <property type="entry name" value="NRF"/>
    <property type="match status" value="1"/>
</dbReference>
<dbReference type="PANTHER" id="PTHR11161">
    <property type="entry name" value="O-ACYLTRANSFERASE"/>
    <property type="match status" value="1"/>
</dbReference>
<dbReference type="InterPro" id="IPR006621">
    <property type="entry name" value="Nose-resist-to-fluoxetine_N"/>
</dbReference>
<feature type="transmembrane region" description="Helical" evidence="2">
    <location>
        <begin position="610"/>
        <end position="632"/>
    </location>
</feature>
<reference evidence="5" key="1">
    <citation type="submission" date="2022-11" db="UniProtKB">
        <authorList>
            <consortium name="EnsemblMetazoa"/>
        </authorList>
    </citation>
    <scope>IDENTIFICATION</scope>
</reference>
<feature type="transmembrane region" description="Helical" evidence="2">
    <location>
        <begin position="461"/>
        <end position="483"/>
    </location>
</feature>
<feature type="transmembrane region" description="Helical" evidence="2">
    <location>
        <begin position="317"/>
        <end position="335"/>
    </location>
</feature>
<dbReference type="Pfam" id="PF01757">
    <property type="entry name" value="Acyl_transf_3"/>
    <property type="match status" value="1"/>
</dbReference>
<keyword evidence="6" id="KW-1185">Reference proteome</keyword>
<proteinExistence type="predicted"/>
<evidence type="ECO:0000256" key="1">
    <source>
        <dbReference type="SAM" id="MobiDB-lite"/>
    </source>
</evidence>
<accession>A0A913WRF4</accession>
<evidence type="ECO:0000256" key="2">
    <source>
        <dbReference type="SAM" id="Phobius"/>
    </source>
</evidence>
<dbReference type="GO" id="GO:0016747">
    <property type="term" value="F:acyltransferase activity, transferring groups other than amino-acyl groups"/>
    <property type="evidence" value="ECO:0007669"/>
    <property type="project" value="InterPro"/>
</dbReference>
<feature type="signal peptide" evidence="3">
    <location>
        <begin position="1"/>
        <end position="23"/>
    </location>
</feature>
<keyword evidence="2" id="KW-1133">Transmembrane helix</keyword>
<feature type="transmembrane region" description="Helical" evidence="2">
    <location>
        <begin position="569"/>
        <end position="590"/>
    </location>
</feature>
<feature type="transmembrane region" description="Helical" evidence="2">
    <location>
        <begin position="192"/>
        <end position="219"/>
    </location>
</feature>
<keyword evidence="3" id="KW-0732">Signal</keyword>
<dbReference type="RefSeq" id="XP_020892989.1">
    <property type="nucleotide sequence ID" value="XM_021037330.2"/>
</dbReference>
<feature type="region of interest" description="Disordered" evidence="1">
    <location>
        <begin position="243"/>
        <end position="269"/>
    </location>
</feature>
<feature type="chain" id="PRO_5037241379" description="Nose resistant-to-fluoxetine protein N-terminal domain-containing protein" evidence="3">
    <location>
        <begin position="24"/>
        <end position="724"/>
    </location>
</feature>
<feature type="transmembrane region" description="Helical" evidence="2">
    <location>
        <begin position="399"/>
        <end position="420"/>
    </location>
</feature>
<dbReference type="InterPro" id="IPR052728">
    <property type="entry name" value="O2_lipid_transport_reg"/>
</dbReference>
<feature type="transmembrane region" description="Helical" evidence="2">
    <location>
        <begin position="653"/>
        <end position="671"/>
    </location>
</feature>
<evidence type="ECO:0000256" key="3">
    <source>
        <dbReference type="SAM" id="SignalP"/>
    </source>
</evidence>
<keyword evidence="2" id="KW-0472">Membrane</keyword>
<sequence length="724" mass="82230">MQLKKILTCVLCMIATCILRCGAVTPQMLLKSRQHIDDFHRNRLAQAVKGTKNISRECTQALVYLETSNNTDLLTTYIDAMGKPGAGIKVGSMVWLGSYSECKAISGSSYCLANIGPKPKNGSNTPGNPFASGFKLGLCVPKQCSETDIAVGLQDIIKAFGLDAYFQLNPDIFTLLMAPEMKTVNCAKPSKYTGGVIATLTLCGVLLFLCLCGTIIDIASSYVSQLSIKKSNGFVPITNESPQEEQDSFTVKGRDRFRKPSHSDHSKETEMVHQTIEYNQSFIKEFFLSFSLIRNTTQIMNTNVPPNAITSINGMRVLSILWVVLGHTFLWQLISGLNSNILEEFTILQRFSFQAISNANLSVDSFFFLSGLLVAYLSFRQMDKTKGSLNLFKFYFHRFWRLTPVYMFLLLFYDQMLSFLGEGPEWYQLQTKQPCDKYWWTNLLYINNFYPTSFQGSCMNWTWYLANDMQFYVISPVVIYVAYRFGKYGMTVSAGILMSVCIISNAVIMDYYEFNSAMLGGGENPGNQHELDYQSYVYVKPYCRIAPYLIGMVLGYLFHVFKDKLSRSLSWWLLLCGWCVAIVLALAPLYGTYKAYKKNPQPLTLTENVFYATFSRISWSLALAWVIYACHAGYGGLVDKILSARFWIPLSRLTYCVYLVHIIILEAYFGSYQTVMFYSDVNIAWHFLACTTVSYFAAYIVSVTCEVPMMQLEKLIFKTDRKRH</sequence>
<feature type="transmembrane region" description="Helical" evidence="2">
    <location>
        <begin position="683"/>
        <end position="705"/>
    </location>
</feature>
<keyword evidence="2" id="KW-0812">Transmembrane</keyword>
<dbReference type="InterPro" id="IPR002656">
    <property type="entry name" value="Acyl_transf_3_dom"/>
</dbReference>
<feature type="domain" description="Nose resistant-to-fluoxetine protein N-terminal" evidence="4">
    <location>
        <begin position="37"/>
        <end position="171"/>
    </location>
</feature>
<organism evidence="5 6">
    <name type="scientific">Exaiptasia diaphana</name>
    <name type="common">Tropical sea anemone</name>
    <name type="synonym">Aiptasia pulchella</name>
    <dbReference type="NCBI Taxonomy" id="2652724"/>
    <lineage>
        <taxon>Eukaryota</taxon>
        <taxon>Metazoa</taxon>
        <taxon>Cnidaria</taxon>
        <taxon>Anthozoa</taxon>
        <taxon>Hexacorallia</taxon>
        <taxon>Actiniaria</taxon>
        <taxon>Aiptasiidae</taxon>
        <taxon>Exaiptasia</taxon>
    </lineage>
</organism>
<dbReference type="OrthoDB" id="207378at2759"/>
<dbReference type="EnsemblMetazoa" id="XM_021037330.2">
    <property type="protein sequence ID" value="XP_020892989.1"/>
    <property type="gene ID" value="LOC110232199"/>
</dbReference>
<dbReference type="Proteomes" id="UP000887567">
    <property type="component" value="Unplaced"/>
</dbReference>
<feature type="transmembrane region" description="Helical" evidence="2">
    <location>
        <begin position="545"/>
        <end position="562"/>
    </location>
</feature>
<protein>
    <recommendedName>
        <fullName evidence="4">Nose resistant-to-fluoxetine protein N-terminal domain-containing protein</fullName>
    </recommendedName>
</protein>